<dbReference type="EMBL" id="JAWRCO010000001">
    <property type="protein sequence ID" value="MDW6002632.1"/>
    <property type="molecule type" value="Genomic_DNA"/>
</dbReference>
<dbReference type="Gene3D" id="2.30.42.10">
    <property type="match status" value="1"/>
</dbReference>
<dbReference type="Proteomes" id="UP001283366">
    <property type="component" value="Unassembled WGS sequence"/>
</dbReference>
<dbReference type="PROSITE" id="PS01141">
    <property type="entry name" value="T2SP_C"/>
    <property type="match status" value="1"/>
</dbReference>
<proteinExistence type="inferred from homology"/>
<dbReference type="InterPro" id="IPR036034">
    <property type="entry name" value="PDZ_sf"/>
</dbReference>
<feature type="domain" description="Type II secretion system protein GspC N-terminal" evidence="11">
    <location>
        <begin position="25"/>
        <end position="158"/>
    </location>
</feature>
<evidence type="ECO:0000256" key="7">
    <source>
        <dbReference type="ARBA" id="ARBA00022927"/>
    </source>
</evidence>
<feature type="transmembrane region" description="Helical" evidence="10">
    <location>
        <begin position="12"/>
        <end position="35"/>
    </location>
</feature>
<dbReference type="Gene3D" id="2.30.30.830">
    <property type="match status" value="1"/>
</dbReference>
<dbReference type="SUPFAM" id="SSF50156">
    <property type="entry name" value="PDZ domain-like"/>
    <property type="match status" value="1"/>
</dbReference>
<dbReference type="GO" id="GO:0015627">
    <property type="term" value="C:type II protein secretion system complex"/>
    <property type="evidence" value="ECO:0007669"/>
    <property type="project" value="InterPro"/>
</dbReference>
<evidence type="ECO:0000256" key="9">
    <source>
        <dbReference type="ARBA" id="ARBA00023136"/>
    </source>
</evidence>
<evidence type="ECO:0000313" key="14">
    <source>
        <dbReference type="Proteomes" id="UP000196125"/>
    </source>
</evidence>
<keyword evidence="9 10" id="KW-0472">Membrane</keyword>
<dbReference type="InterPro" id="IPR001639">
    <property type="entry name" value="T2SS_protein-GspC"/>
</dbReference>
<keyword evidence="3" id="KW-0813">Transport</keyword>
<dbReference type="Pfam" id="PF11356">
    <property type="entry name" value="T2SSC"/>
    <property type="match status" value="1"/>
</dbReference>
<evidence type="ECO:0000313" key="15">
    <source>
        <dbReference type="Proteomes" id="UP001283366"/>
    </source>
</evidence>
<reference evidence="12 15" key="2">
    <citation type="submission" date="2023-11" db="EMBL/GenBank/DDBJ databases">
        <title>Plant-associative lifestyle of Vibrio porteresiae and its evolutionary dynamics.</title>
        <authorList>
            <person name="Rameshkumar N."/>
            <person name="Kirti K."/>
        </authorList>
    </citation>
    <scope>NUCLEOTIDE SEQUENCE [LARGE SCALE GENOMIC DNA]</scope>
    <source>
        <strain evidence="12 15">MSSRF38</strain>
    </source>
</reference>
<gene>
    <name evidence="13" type="primary">epsC</name>
    <name evidence="12" type="synonym">gspC</name>
    <name evidence="12" type="ORF">SBX37_07155</name>
    <name evidence="13" type="ORF">VIM7927_04133</name>
</gene>
<keyword evidence="8 10" id="KW-1133">Transmembrane helix</keyword>
<dbReference type="GO" id="GO:0015628">
    <property type="term" value="P:protein secretion by the type II secretion system"/>
    <property type="evidence" value="ECO:0007669"/>
    <property type="project" value="InterPro"/>
</dbReference>
<comment type="subcellular location">
    <subcellularLocation>
        <location evidence="1">Cell inner membrane</location>
    </subcellularLocation>
</comment>
<evidence type="ECO:0000256" key="4">
    <source>
        <dbReference type="ARBA" id="ARBA00022475"/>
    </source>
</evidence>
<dbReference type="AlphaFoldDB" id="A0A1Y6J0M5"/>
<dbReference type="RefSeq" id="WP_087482798.1">
    <property type="nucleotide sequence ID" value="NZ_AP024883.1"/>
</dbReference>
<evidence type="ECO:0000313" key="12">
    <source>
        <dbReference type="EMBL" id="MDW6002632.1"/>
    </source>
</evidence>
<dbReference type="NCBIfam" id="TIGR01713">
    <property type="entry name" value="typeII_sec_gspC"/>
    <property type="match status" value="1"/>
</dbReference>
<evidence type="ECO:0000313" key="13">
    <source>
        <dbReference type="EMBL" id="SMS02791.1"/>
    </source>
</evidence>
<keyword evidence="4" id="KW-1003">Cell membrane</keyword>
<keyword evidence="15" id="KW-1185">Reference proteome</keyword>
<dbReference type="EMBL" id="FXXI01000013">
    <property type="protein sequence ID" value="SMS02791.1"/>
    <property type="molecule type" value="Genomic_DNA"/>
</dbReference>
<keyword evidence="6 10" id="KW-0812">Transmembrane</keyword>
<accession>A0A1Y6J0M5</accession>
<dbReference type="Proteomes" id="UP000196125">
    <property type="component" value="Unassembled WGS sequence"/>
</dbReference>
<comment type="similarity">
    <text evidence="2">Belongs to the GSP C family.</text>
</comment>
<evidence type="ECO:0000256" key="2">
    <source>
        <dbReference type="ARBA" id="ARBA00007986"/>
    </source>
</evidence>
<keyword evidence="7" id="KW-0653">Protein transport</keyword>
<evidence type="ECO:0000256" key="5">
    <source>
        <dbReference type="ARBA" id="ARBA00022519"/>
    </source>
</evidence>
<dbReference type="GO" id="GO:0005886">
    <property type="term" value="C:plasma membrane"/>
    <property type="evidence" value="ECO:0007669"/>
    <property type="project" value="UniProtKB-SubCell"/>
</dbReference>
<dbReference type="OrthoDB" id="1491375at2"/>
<sequence length="298" mass="33725">MSLLRSFTHYQPLLSTIVSVGIWLGAVWVFGQLVWAPFETVQVASWKPSSLEQHGSVDVFDGQFVKNKKLFGEVQKQSEKTVVRETAVNAPKTKLNLKLVGVVVSDNNREDLAIIAFQGVQATYGLKERIEGTRVTLESVFNDRVIIRNAGRDETLMLEDVEYSRLDTTRAQIHPSEPAPAPDDFVNYESGERSTQSERLDEIKQEIADNPQVLFQYVRLSQMKRDDDIIGYRLSPGRSPELFRSVGLQNGDIAIRLNDVDLRQENAMPDITKVLSDLSDVKITVERDGQTHDIYIQF</sequence>
<reference evidence="13 14" key="1">
    <citation type="submission" date="2017-05" db="EMBL/GenBank/DDBJ databases">
        <authorList>
            <person name="Song R."/>
            <person name="Chenine A.L."/>
            <person name="Ruprecht R.M."/>
        </authorList>
    </citation>
    <scope>NUCLEOTIDE SEQUENCE [LARGE SCALE GENOMIC DNA]</scope>
    <source>
        <strain evidence="13 14">CECT 7927</strain>
    </source>
</reference>
<evidence type="ECO:0000256" key="6">
    <source>
        <dbReference type="ARBA" id="ARBA00022692"/>
    </source>
</evidence>
<evidence type="ECO:0000256" key="8">
    <source>
        <dbReference type="ARBA" id="ARBA00022989"/>
    </source>
</evidence>
<evidence type="ECO:0000256" key="1">
    <source>
        <dbReference type="ARBA" id="ARBA00004533"/>
    </source>
</evidence>
<evidence type="ECO:0000256" key="3">
    <source>
        <dbReference type="ARBA" id="ARBA00022448"/>
    </source>
</evidence>
<organism evidence="13 14">
    <name type="scientific">Vibrio mangrovi</name>
    <dbReference type="NCBI Taxonomy" id="474394"/>
    <lineage>
        <taxon>Bacteria</taxon>
        <taxon>Pseudomonadati</taxon>
        <taxon>Pseudomonadota</taxon>
        <taxon>Gammaproteobacteria</taxon>
        <taxon>Vibrionales</taxon>
        <taxon>Vibrionaceae</taxon>
        <taxon>Vibrio</taxon>
    </lineage>
</organism>
<name>A0A1Y6J0M5_9VIBR</name>
<evidence type="ECO:0000259" key="11">
    <source>
        <dbReference type="Pfam" id="PF11356"/>
    </source>
</evidence>
<protein>
    <submittedName>
        <fullName evidence="13">Type II secretion system protein C</fullName>
    </submittedName>
    <submittedName>
        <fullName evidence="12">Type II secretion system protein GspC</fullName>
    </submittedName>
</protein>
<evidence type="ECO:0000256" key="10">
    <source>
        <dbReference type="SAM" id="Phobius"/>
    </source>
</evidence>
<keyword evidence="5" id="KW-0997">Cell inner membrane</keyword>
<dbReference type="InterPro" id="IPR024961">
    <property type="entry name" value="T2SS_GspC_N"/>
</dbReference>